<dbReference type="EMBL" id="PXNS01000001">
    <property type="protein sequence ID" value="PTL96165.1"/>
    <property type="molecule type" value="Genomic_DNA"/>
</dbReference>
<dbReference type="Proteomes" id="UP000241895">
    <property type="component" value="Unassembled WGS sequence"/>
</dbReference>
<proteinExistence type="predicted"/>
<comment type="caution">
    <text evidence="2">The sequence shown here is derived from an EMBL/GenBank/DDBJ whole genome shotgun (WGS) entry which is preliminary data.</text>
</comment>
<keyword evidence="1" id="KW-1133">Transmembrane helix</keyword>
<dbReference type="InterPro" id="IPR021928">
    <property type="entry name" value="DUF3541"/>
</dbReference>
<evidence type="ECO:0000256" key="1">
    <source>
        <dbReference type="SAM" id="Phobius"/>
    </source>
</evidence>
<keyword evidence="3" id="KW-1185">Reference proteome</keyword>
<evidence type="ECO:0000313" key="2">
    <source>
        <dbReference type="EMBL" id="PTL96165.1"/>
    </source>
</evidence>
<accession>A0ABX5J1E0</accession>
<dbReference type="Pfam" id="PF12060">
    <property type="entry name" value="DUF3541"/>
    <property type="match status" value="1"/>
</dbReference>
<keyword evidence="1" id="KW-0812">Transmembrane</keyword>
<sequence>MLEHRRLQLCAGISAIDARRLPLARAGGRHLSCGCDAHPRALLAGRRDGMDSAVCRLWKRSRAAAVLMVLLLASGLAVSVGAHSVSAGAGSESALTVRTACADCARAAAEIRAVYETSFDLLPADKQRHYAQRLWRVTGDPAYLCANHAYGRRLLDQLARDAFTVADSDRLRQRNRELLAAYPETSPKQRRRKAMLSEHVDMMLPRSILFRLAQARYHGLLGQLSEADRRLLEQAVGAVDWRAFLTDPEVLSVYAAQVANQAAFLAQLGIVDLRGELARAFRDRYPPGRIEELSPAEYRNWVYGLTHFIIAASHYYQRMLSDGELDWAVAALLGQGEVLLQVKADIIAEVALSLQLAGQADHPLVAVLHEALLARRDPQSGILPATDGGFDLGEGEHRNVLAIMTLGWDGRLYSGPRLVLNDISEERDCRLPGRSLASSPED</sequence>
<name>A0ABX5J1E0_9GAMM</name>
<feature type="transmembrane region" description="Helical" evidence="1">
    <location>
        <begin position="63"/>
        <end position="82"/>
    </location>
</feature>
<gene>
    <name evidence="2" type="ORF">C6W88_01820</name>
</gene>
<keyword evidence="1" id="KW-0472">Membrane</keyword>
<organism evidence="2 3">
    <name type="scientific">Halomonas litopenaei</name>
    <dbReference type="NCBI Taxonomy" id="2109328"/>
    <lineage>
        <taxon>Bacteria</taxon>
        <taxon>Pseudomonadati</taxon>
        <taxon>Pseudomonadota</taxon>
        <taxon>Gammaproteobacteria</taxon>
        <taxon>Oceanospirillales</taxon>
        <taxon>Halomonadaceae</taxon>
        <taxon>Halomonas</taxon>
    </lineage>
</organism>
<protein>
    <submittedName>
        <fullName evidence="2">DUF3541 domain-containing protein</fullName>
    </submittedName>
</protein>
<evidence type="ECO:0000313" key="3">
    <source>
        <dbReference type="Proteomes" id="UP000241895"/>
    </source>
</evidence>
<reference evidence="2 3" key="1">
    <citation type="submission" date="2018-03" db="EMBL/GenBank/DDBJ databases">
        <authorList>
            <person name="Zhou J."/>
            <person name="Li X."/>
            <person name="Xue M."/>
            <person name="Yin J."/>
        </authorList>
    </citation>
    <scope>NUCLEOTIDE SEQUENCE [LARGE SCALE GENOMIC DNA]</scope>
    <source>
        <strain evidence="2 3">SYSU ZJ2214</strain>
    </source>
</reference>